<reference evidence="2 3" key="1">
    <citation type="submission" date="2015-09" db="EMBL/GenBank/DDBJ databases">
        <title>Host preference determinants of Valsa canker pathogens revealed by comparative genomics.</title>
        <authorList>
            <person name="Yin Z."/>
            <person name="Huang L."/>
        </authorList>
    </citation>
    <scope>NUCLEOTIDE SEQUENCE [LARGE SCALE GENOMIC DNA]</scope>
    <source>
        <strain evidence="2 3">03-1</strain>
    </source>
</reference>
<name>A0A423VTV7_9PEZI</name>
<dbReference type="EMBL" id="LKEA01000040">
    <property type="protein sequence ID" value="ROV94517.1"/>
    <property type="molecule type" value="Genomic_DNA"/>
</dbReference>
<comment type="caution">
    <text evidence="2">The sequence shown here is derived from an EMBL/GenBank/DDBJ whole genome shotgun (WGS) entry which is preliminary data.</text>
</comment>
<evidence type="ECO:0000256" key="1">
    <source>
        <dbReference type="SAM" id="MobiDB-lite"/>
    </source>
</evidence>
<keyword evidence="3" id="KW-1185">Reference proteome</keyword>
<evidence type="ECO:0000313" key="3">
    <source>
        <dbReference type="Proteomes" id="UP000283895"/>
    </source>
</evidence>
<gene>
    <name evidence="2" type="ORF">VMCG_08173</name>
</gene>
<proteinExistence type="predicted"/>
<dbReference type="AlphaFoldDB" id="A0A423VTV7"/>
<dbReference type="OrthoDB" id="10557000at2759"/>
<evidence type="ECO:0000313" key="2">
    <source>
        <dbReference type="EMBL" id="ROV94517.1"/>
    </source>
</evidence>
<protein>
    <submittedName>
        <fullName evidence="2">Uncharacterized protein</fullName>
    </submittedName>
</protein>
<feature type="region of interest" description="Disordered" evidence="1">
    <location>
        <begin position="205"/>
        <end position="244"/>
    </location>
</feature>
<organism evidence="2 3">
    <name type="scientific">Cytospora schulzeri</name>
    <dbReference type="NCBI Taxonomy" id="448051"/>
    <lineage>
        <taxon>Eukaryota</taxon>
        <taxon>Fungi</taxon>
        <taxon>Dikarya</taxon>
        <taxon>Ascomycota</taxon>
        <taxon>Pezizomycotina</taxon>
        <taxon>Sordariomycetes</taxon>
        <taxon>Sordariomycetidae</taxon>
        <taxon>Diaporthales</taxon>
        <taxon>Cytosporaceae</taxon>
        <taxon>Cytospora</taxon>
    </lineage>
</organism>
<dbReference type="Proteomes" id="UP000283895">
    <property type="component" value="Unassembled WGS sequence"/>
</dbReference>
<accession>A0A423VTV7</accession>
<sequence length="244" mass="27115">MVAKVSTCRFEEPLVEAEIFENDDSNIEWLHSNLAEKIRYGIPSSQGLWYIDDSLVRDDEGYVQVYEFEDFSFDILVPAHLRGRSFDIGTSDVEYVLSSICAKMKQCFDSFRLHGTYAFMPPPFRGTLLCKGRFEDNQGDYVALYWRVQAQNAASYLQHQADLELQEAPEEGASHGPGRADWTCGPGVAAGVDQAGPGVAGVTYEEGSRLQGSPVQQHLGAPEPSRQGVRHDDILSSRVRHPGV</sequence>